<dbReference type="STRING" id="76728.AQ490_05640"/>
<evidence type="ECO:0000259" key="8">
    <source>
        <dbReference type="PROSITE" id="PS50928"/>
    </source>
</evidence>
<dbReference type="Proteomes" id="UP000050867">
    <property type="component" value="Unassembled WGS sequence"/>
</dbReference>
<feature type="transmembrane region" description="Helical" evidence="7">
    <location>
        <begin position="208"/>
        <end position="230"/>
    </location>
</feature>
<feature type="transmembrane region" description="Helical" evidence="7">
    <location>
        <begin position="97"/>
        <end position="119"/>
    </location>
</feature>
<feature type="transmembrane region" description="Helical" evidence="7">
    <location>
        <begin position="131"/>
        <end position="152"/>
    </location>
</feature>
<evidence type="ECO:0000256" key="2">
    <source>
        <dbReference type="ARBA" id="ARBA00022448"/>
    </source>
</evidence>
<feature type="domain" description="ABC transmembrane type-1" evidence="8">
    <location>
        <begin position="93"/>
        <end position="285"/>
    </location>
</feature>
<dbReference type="AlphaFoldDB" id="A0A0T6LPB4"/>
<dbReference type="Gene3D" id="1.10.3720.10">
    <property type="entry name" value="MetI-like"/>
    <property type="match status" value="1"/>
</dbReference>
<keyword evidence="5 7" id="KW-1133">Transmembrane helix</keyword>
<evidence type="ECO:0000256" key="4">
    <source>
        <dbReference type="ARBA" id="ARBA00022692"/>
    </source>
</evidence>
<dbReference type="PANTHER" id="PTHR43744">
    <property type="entry name" value="ABC TRANSPORTER PERMEASE PROTEIN MG189-RELATED-RELATED"/>
    <property type="match status" value="1"/>
</dbReference>
<dbReference type="eggNOG" id="COG0395">
    <property type="taxonomic scope" value="Bacteria"/>
</dbReference>
<keyword evidence="2 7" id="KW-0813">Transport</keyword>
<dbReference type="Pfam" id="PF00528">
    <property type="entry name" value="BPD_transp_1"/>
    <property type="match status" value="1"/>
</dbReference>
<evidence type="ECO:0000313" key="9">
    <source>
        <dbReference type="EMBL" id="KRV47939.1"/>
    </source>
</evidence>
<evidence type="ECO:0000256" key="6">
    <source>
        <dbReference type="ARBA" id="ARBA00023136"/>
    </source>
</evidence>
<evidence type="ECO:0000313" key="10">
    <source>
        <dbReference type="Proteomes" id="UP000050867"/>
    </source>
</evidence>
<dbReference type="InterPro" id="IPR035906">
    <property type="entry name" value="MetI-like_sf"/>
</dbReference>
<gene>
    <name evidence="9" type="ORF">AQ490_05640</name>
</gene>
<evidence type="ECO:0000256" key="1">
    <source>
        <dbReference type="ARBA" id="ARBA00004651"/>
    </source>
</evidence>
<keyword evidence="4 7" id="KW-0812">Transmembrane</keyword>
<comment type="caution">
    <text evidence="9">The sequence shown here is derived from an EMBL/GenBank/DDBJ whole genome shotgun (WGS) entry which is preliminary data.</text>
</comment>
<dbReference type="PROSITE" id="PS50928">
    <property type="entry name" value="ABC_TM1"/>
    <property type="match status" value="1"/>
</dbReference>
<evidence type="ECO:0000256" key="7">
    <source>
        <dbReference type="RuleBase" id="RU363032"/>
    </source>
</evidence>
<dbReference type="SUPFAM" id="SSF161098">
    <property type="entry name" value="MetI-like"/>
    <property type="match status" value="1"/>
</dbReference>
<comment type="subcellular location">
    <subcellularLocation>
        <location evidence="1 7">Cell membrane</location>
        <topology evidence="1 7">Multi-pass membrane protein</topology>
    </subcellularLocation>
</comment>
<dbReference type="EMBL" id="LLZU01000035">
    <property type="protein sequence ID" value="KRV47939.1"/>
    <property type="molecule type" value="Genomic_DNA"/>
</dbReference>
<dbReference type="PANTHER" id="PTHR43744:SF12">
    <property type="entry name" value="ABC TRANSPORTER PERMEASE PROTEIN MG189-RELATED"/>
    <property type="match status" value="1"/>
</dbReference>
<dbReference type="CDD" id="cd06261">
    <property type="entry name" value="TM_PBP2"/>
    <property type="match status" value="1"/>
</dbReference>
<sequence>MARRDRRNEDGGRKLLSSADRRRTSVRVWLSSIQGITLLTLLAFGLGPLYWTFKGAVSPTQELLRHPLRLWPSDPQWGNLSHAWTDLRVGHYLGNTVILVTGSVIAHLVVATTGGYVLSVLRPKWATPIRWLVLATLFIPGSISLVALYLTVLDIPLLGISLVNTPWAVWLPHAASAFMVLIVMKFFDGIPRELFEAAKVDGAGPFTVFWRIVLPMSRPIVAVITVLTVMNAWKDFLWPLIAIPDTGEQPIAAALPRLAERAEQSVLIAAMLLAIIPPLLLFLIFQRQIMRGGEGFSGLKG</sequence>
<keyword evidence="6 7" id="KW-0472">Membrane</keyword>
<comment type="similarity">
    <text evidence="7">Belongs to the binding-protein-dependent transport system permease family.</text>
</comment>
<proteinExistence type="inferred from homology"/>
<keyword evidence="3" id="KW-1003">Cell membrane</keyword>
<evidence type="ECO:0000256" key="5">
    <source>
        <dbReference type="ARBA" id="ARBA00022989"/>
    </source>
</evidence>
<accession>A0A0T6LPB4</accession>
<organism evidence="9 10">
    <name type="scientific">Wenjunlia vitaminophila</name>
    <name type="common">Streptomyces vitaminophilus</name>
    <dbReference type="NCBI Taxonomy" id="76728"/>
    <lineage>
        <taxon>Bacteria</taxon>
        <taxon>Bacillati</taxon>
        <taxon>Actinomycetota</taxon>
        <taxon>Actinomycetes</taxon>
        <taxon>Kitasatosporales</taxon>
        <taxon>Streptomycetaceae</taxon>
        <taxon>Wenjunlia</taxon>
    </lineage>
</organism>
<protein>
    <submittedName>
        <fullName evidence="9">ABC transporter permease</fullName>
    </submittedName>
</protein>
<name>A0A0T6LPB4_WENVI</name>
<feature type="transmembrane region" description="Helical" evidence="7">
    <location>
        <begin position="28"/>
        <end position="51"/>
    </location>
</feature>
<evidence type="ECO:0000256" key="3">
    <source>
        <dbReference type="ARBA" id="ARBA00022475"/>
    </source>
</evidence>
<feature type="transmembrane region" description="Helical" evidence="7">
    <location>
        <begin position="266"/>
        <end position="285"/>
    </location>
</feature>
<dbReference type="GO" id="GO:0005886">
    <property type="term" value="C:plasma membrane"/>
    <property type="evidence" value="ECO:0007669"/>
    <property type="project" value="UniProtKB-SubCell"/>
</dbReference>
<dbReference type="GO" id="GO:0055085">
    <property type="term" value="P:transmembrane transport"/>
    <property type="evidence" value="ECO:0007669"/>
    <property type="project" value="InterPro"/>
</dbReference>
<dbReference type="InterPro" id="IPR000515">
    <property type="entry name" value="MetI-like"/>
</dbReference>
<keyword evidence="10" id="KW-1185">Reference proteome</keyword>
<reference evidence="9 10" key="1">
    <citation type="submission" date="2015-10" db="EMBL/GenBank/DDBJ databases">
        <title>Draft genome sequence of pyrrolomycin-producing Streptomyces vitaminophilus.</title>
        <authorList>
            <person name="Graham D.E."/>
            <person name="Mahan K.M."/>
            <person name="Klingeman D.M."/>
            <person name="Hettich R.L."/>
            <person name="Parry R.J."/>
        </authorList>
    </citation>
    <scope>NUCLEOTIDE SEQUENCE [LARGE SCALE GENOMIC DNA]</scope>
    <source>
        <strain evidence="9 10">ATCC 31673</strain>
    </source>
</reference>
<feature type="transmembrane region" description="Helical" evidence="7">
    <location>
        <begin position="167"/>
        <end position="187"/>
    </location>
</feature>